<evidence type="ECO:0000313" key="4">
    <source>
        <dbReference type="EMBL" id="QPM89051.1"/>
    </source>
</evidence>
<comment type="function">
    <text evidence="3">Required for maturation of urease via the functional incorporation of the urease nickel metallocenter.</text>
</comment>
<dbReference type="AlphaFoldDB" id="A0A418SEU8"/>
<accession>A0A418SEU8</accession>
<evidence type="ECO:0000256" key="1">
    <source>
        <dbReference type="ARBA" id="ARBA00022988"/>
    </source>
</evidence>
<comment type="subunit">
    <text evidence="3">UreD, UreF and UreG form a complex that acts as a GTP-hydrolysis-dependent molecular chaperone, activating the urease apoprotein by helping to assemble the nickel containing metallocenter of UreC. The UreE protein probably delivers the nickel.</text>
</comment>
<dbReference type="InterPro" id="IPR038277">
    <property type="entry name" value="UreF_sf"/>
</dbReference>
<sequence length="234" mass="24844">MAMVTRMTTGIRTATPMTTEQLHVDPALILHRWLSPAYPVGAFAYSHGIEAAVADGWITDTPTAEAWIRDILDHGAGHNDALLLAAAWHAAPQDLPEIAELALALAPSASRRLETSAQGAAFAATTAEIHGIDLPAMPYPVALGRAARLMDLPLDMLLRLSLLAFASTLTSAAVRLVPLGQTDGQRILSGLEPLCQTLAQRAETGDLEGLGARAILSDIAAMRQEALTTRLFRS</sequence>
<dbReference type="GO" id="GO:0005737">
    <property type="term" value="C:cytoplasm"/>
    <property type="evidence" value="ECO:0007669"/>
    <property type="project" value="UniProtKB-SubCell"/>
</dbReference>
<keyword evidence="3" id="KW-0963">Cytoplasm</keyword>
<dbReference type="KEGG" id="palw:PSAL_002600"/>
<evidence type="ECO:0000313" key="5">
    <source>
        <dbReference type="Proteomes" id="UP000283786"/>
    </source>
</evidence>
<protein>
    <recommendedName>
        <fullName evidence="3">Urease accessory protein UreF</fullName>
    </recommendedName>
</protein>
<keyword evidence="2 3" id="KW-0143">Chaperone</keyword>
<dbReference type="PANTHER" id="PTHR33620">
    <property type="entry name" value="UREASE ACCESSORY PROTEIN F"/>
    <property type="match status" value="1"/>
</dbReference>
<dbReference type="Pfam" id="PF01730">
    <property type="entry name" value="UreF"/>
    <property type="match status" value="1"/>
</dbReference>
<keyword evidence="5" id="KW-1185">Reference proteome</keyword>
<dbReference type="PANTHER" id="PTHR33620:SF1">
    <property type="entry name" value="UREASE ACCESSORY PROTEIN F"/>
    <property type="match status" value="1"/>
</dbReference>
<dbReference type="GO" id="GO:0016151">
    <property type="term" value="F:nickel cation binding"/>
    <property type="evidence" value="ECO:0007669"/>
    <property type="project" value="UniProtKB-UniRule"/>
</dbReference>
<dbReference type="PIRSF" id="PIRSF009467">
    <property type="entry name" value="Ureas_acces_UreF"/>
    <property type="match status" value="1"/>
</dbReference>
<evidence type="ECO:0000256" key="2">
    <source>
        <dbReference type="ARBA" id="ARBA00023186"/>
    </source>
</evidence>
<proteinExistence type="inferred from homology"/>
<reference evidence="4 5" key="1">
    <citation type="submission" date="2020-08" db="EMBL/GenBank/DDBJ databases">
        <title>Genome sequence of Rhodobacteraceae bacterium Lw-13e.</title>
        <authorList>
            <person name="Poehlein A."/>
            <person name="Wolter L."/>
            <person name="Daniel R."/>
            <person name="Brinkhoff T."/>
        </authorList>
    </citation>
    <scope>NUCLEOTIDE SEQUENCE [LARGE SCALE GENOMIC DNA]</scope>
    <source>
        <strain evidence="4 5">Lw-13e</strain>
    </source>
</reference>
<dbReference type="Gene3D" id="1.10.4190.10">
    <property type="entry name" value="Urease accessory protein UreF"/>
    <property type="match status" value="1"/>
</dbReference>
<comment type="similarity">
    <text evidence="3">Belongs to the UreF family.</text>
</comment>
<name>A0A418SEU8_9RHOB</name>
<dbReference type="EMBL" id="CP060436">
    <property type="protein sequence ID" value="QPM89051.1"/>
    <property type="molecule type" value="Genomic_DNA"/>
</dbReference>
<gene>
    <name evidence="3 4" type="primary">ureF</name>
    <name evidence="4" type="ORF">PSAL_002600</name>
</gene>
<evidence type="ECO:0000256" key="3">
    <source>
        <dbReference type="HAMAP-Rule" id="MF_01385"/>
    </source>
</evidence>
<organism evidence="4 5">
    <name type="scientific">Pseudooceanicola algae</name>
    <dbReference type="NCBI Taxonomy" id="1537215"/>
    <lineage>
        <taxon>Bacteria</taxon>
        <taxon>Pseudomonadati</taxon>
        <taxon>Pseudomonadota</taxon>
        <taxon>Alphaproteobacteria</taxon>
        <taxon>Rhodobacterales</taxon>
        <taxon>Paracoccaceae</taxon>
        <taxon>Pseudooceanicola</taxon>
    </lineage>
</organism>
<keyword evidence="1 3" id="KW-0996">Nickel insertion</keyword>
<comment type="subcellular location">
    <subcellularLocation>
        <location evidence="3">Cytoplasm</location>
    </subcellularLocation>
</comment>
<dbReference type="InterPro" id="IPR002639">
    <property type="entry name" value="UreF"/>
</dbReference>
<dbReference type="HAMAP" id="MF_01385">
    <property type="entry name" value="UreF"/>
    <property type="match status" value="1"/>
</dbReference>
<dbReference type="Proteomes" id="UP000283786">
    <property type="component" value="Chromosome"/>
</dbReference>